<dbReference type="Proteomes" id="UP000008809">
    <property type="component" value="Chromosome"/>
</dbReference>
<dbReference type="NCBIfam" id="NF001951">
    <property type="entry name" value="PRK00733.1-2"/>
    <property type="match status" value="1"/>
</dbReference>
<comment type="catalytic activity">
    <reaction evidence="9">
        <text>diphosphate + H2O + H(+)(in) = 2 phosphate + 2 H(+)(out)</text>
        <dbReference type="Rhea" id="RHEA:13973"/>
        <dbReference type="ChEBI" id="CHEBI:15377"/>
        <dbReference type="ChEBI" id="CHEBI:15378"/>
        <dbReference type="ChEBI" id="CHEBI:33019"/>
        <dbReference type="ChEBI" id="CHEBI:43474"/>
        <dbReference type="EC" id="7.1.3.1"/>
    </reaction>
</comment>
<dbReference type="GO" id="GO:0000287">
    <property type="term" value="F:magnesium ion binding"/>
    <property type="evidence" value="ECO:0007669"/>
    <property type="project" value="UniProtKB-UniRule"/>
</dbReference>
<feature type="transmembrane region" description="Helical" evidence="9">
    <location>
        <begin position="517"/>
        <end position="548"/>
    </location>
</feature>
<evidence type="ECO:0000313" key="11">
    <source>
        <dbReference type="Proteomes" id="UP000008809"/>
    </source>
</evidence>
<keyword evidence="6 9" id="KW-1133">Transmembrane helix</keyword>
<comment type="function">
    <text evidence="9">Proton pump that utilizes the energy of pyrophosphate hydrolysis as the driving force for proton movement across the membrane. Generates a proton motive force.</text>
</comment>
<feature type="transmembrane region" description="Helical" evidence="9">
    <location>
        <begin position="392"/>
        <end position="425"/>
    </location>
</feature>
<dbReference type="InterPro" id="IPR004131">
    <property type="entry name" value="PPase-energised_H-pump"/>
</dbReference>
<dbReference type="EC" id="7.1.3.1" evidence="9"/>
<feature type="transmembrane region" description="Helical" evidence="9">
    <location>
        <begin position="589"/>
        <end position="610"/>
    </location>
</feature>
<keyword evidence="10" id="KW-0378">Hydrolase</keyword>
<feature type="transmembrane region" description="Helical" evidence="9">
    <location>
        <begin position="298"/>
        <end position="317"/>
    </location>
</feature>
<comment type="cofactor">
    <cofactor evidence="9">
        <name>Mg(2+)</name>
        <dbReference type="ChEBI" id="CHEBI:18420"/>
    </cofactor>
</comment>
<keyword evidence="11" id="KW-1185">Reference proteome</keyword>
<feature type="transmembrane region" description="Helical" evidence="9">
    <location>
        <begin position="265"/>
        <end position="286"/>
    </location>
</feature>
<evidence type="ECO:0000256" key="5">
    <source>
        <dbReference type="ARBA" id="ARBA00022967"/>
    </source>
</evidence>
<dbReference type="PIRSF" id="PIRSF001265">
    <property type="entry name" value="H+-PPase"/>
    <property type="match status" value="1"/>
</dbReference>
<keyword evidence="9" id="KW-0997">Cell inner membrane</keyword>
<feature type="transmembrane region" description="Helical" evidence="9">
    <location>
        <begin position="54"/>
        <end position="72"/>
    </location>
</feature>
<feature type="transmembrane region" description="Helical" evidence="9">
    <location>
        <begin position="6"/>
        <end position="28"/>
    </location>
</feature>
<feature type="site" description="Determinant of potassium independence" evidence="9">
    <location>
        <position position="465"/>
    </location>
</feature>
<evidence type="ECO:0000256" key="9">
    <source>
        <dbReference type="HAMAP-Rule" id="MF_01129"/>
    </source>
</evidence>
<dbReference type="KEGG" id="rpb:RPB_2641"/>
<evidence type="ECO:0000256" key="7">
    <source>
        <dbReference type="ARBA" id="ARBA00023065"/>
    </source>
</evidence>
<gene>
    <name evidence="9" type="primary">hppA</name>
    <name evidence="10" type="ordered locus">RPB_2641</name>
</gene>
<evidence type="ECO:0000256" key="2">
    <source>
        <dbReference type="ARBA" id="ARBA00022448"/>
    </source>
</evidence>
<evidence type="ECO:0000256" key="1">
    <source>
        <dbReference type="ARBA" id="ARBA00004127"/>
    </source>
</evidence>
<name>Q2IWR7_RHOP2</name>
<dbReference type="STRING" id="316058.RPB_2641"/>
<feature type="transmembrane region" description="Helical" evidence="9">
    <location>
        <begin position="78"/>
        <end position="99"/>
    </location>
</feature>
<keyword evidence="9" id="KW-1003">Cell membrane</keyword>
<comment type="subcellular location">
    <subcellularLocation>
        <location evidence="9">Cell inner membrane</location>
        <topology evidence="9">Multi-pass membrane protein</topology>
    </subcellularLocation>
    <subcellularLocation>
        <location evidence="1">Endomembrane system</location>
        <topology evidence="1">Multi-pass membrane protein</topology>
    </subcellularLocation>
</comment>
<keyword evidence="4 9" id="KW-0460">Magnesium</keyword>
<dbReference type="GO" id="GO:0005886">
    <property type="term" value="C:plasma membrane"/>
    <property type="evidence" value="ECO:0007669"/>
    <property type="project" value="UniProtKB-SubCell"/>
</dbReference>
<evidence type="ECO:0000256" key="4">
    <source>
        <dbReference type="ARBA" id="ARBA00022842"/>
    </source>
</evidence>
<dbReference type="AlphaFoldDB" id="Q2IWR7"/>
<feature type="transmembrane region" description="Helical" evidence="9">
    <location>
        <begin position="235"/>
        <end position="253"/>
    </location>
</feature>
<dbReference type="HAMAP" id="MF_01129">
    <property type="entry name" value="PPase_energized_pump"/>
    <property type="match status" value="1"/>
</dbReference>
<keyword evidence="3 9" id="KW-0812">Transmembrane</keyword>
<dbReference type="OrthoDB" id="9808652at2"/>
<keyword evidence="7 9" id="KW-0406">Ion transport</keyword>
<comment type="caution">
    <text evidence="9">Lacks conserved residue(s) required for the propagation of feature annotation.</text>
</comment>
<feature type="transmembrane region" description="Helical" evidence="9">
    <location>
        <begin position="616"/>
        <end position="637"/>
    </location>
</feature>
<comment type="subunit">
    <text evidence="9">Homodimer.</text>
</comment>
<evidence type="ECO:0000256" key="3">
    <source>
        <dbReference type="ARBA" id="ARBA00022692"/>
    </source>
</evidence>
<dbReference type="GO" id="GO:0012505">
    <property type="term" value="C:endomembrane system"/>
    <property type="evidence" value="ECO:0007669"/>
    <property type="project" value="UniProtKB-SubCell"/>
</dbReference>
<accession>Q2IWR7</accession>
<dbReference type="NCBIfam" id="TIGR01104">
    <property type="entry name" value="V_PPase"/>
    <property type="match status" value="1"/>
</dbReference>
<dbReference type="eggNOG" id="COG3808">
    <property type="taxonomic scope" value="Bacteria"/>
</dbReference>
<feature type="transmembrane region" description="Helical" evidence="9">
    <location>
        <begin position="159"/>
        <end position="177"/>
    </location>
</feature>
<feature type="transmembrane region" description="Helical" evidence="9">
    <location>
        <begin position="329"/>
        <end position="349"/>
    </location>
</feature>
<dbReference type="PANTHER" id="PTHR31998">
    <property type="entry name" value="K(+)-INSENSITIVE PYROPHOSPHATE-ENERGIZED PROTON PUMP"/>
    <property type="match status" value="1"/>
</dbReference>
<organism evidence="10 11">
    <name type="scientific">Rhodopseudomonas palustris (strain HaA2)</name>
    <dbReference type="NCBI Taxonomy" id="316058"/>
    <lineage>
        <taxon>Bacteria</taxon>
        <taxon>Pseudomonadati</taxon>
        <taxon>Pseudomonadota</taxon>
        <taxon>Alphaproteobacteria</taxon>
        <taxon>Hyphomicrobiales</taxon>
        <taxon>Nitrobacteraceae</taxon>
        <taxon>Rhodopseudomonas</taxon>
    </lineage>
</organism>
<dbReference type="Pfam" id="PF03030">
    <property type="entry name" value="H_PPase"/>
    <property type="match status" value="1"/>
</dbReference>
<dbReference type="HOGENOM" id="CLU_008743_3_1_5"/>
<dbReference type="RefSeq" id="WP_011441528.1">
    <property type="nucleotide sequence ID" value="NC_007778.1"/>
</dbReference>
<proteinExistence type="inferred from homology"/>
<evidence type="ECO:0000313" key="10">
    <source>
        <dbReference type="EMBL" id="ABD07343.1"/>
    </source>
</evidence>
<dbReference type="EMBL" id="CP000250">
    <property type="protein sequence ID" value="ABD07343.1"/>
    <property type="molecule type" value="Genomic_DNA"/>
</dbReference>
<dbReference type="GO" id="GO:0009678">
    <property type="term" value="F:diphosphate hydrolysis-driven proton transmembrane transporter activity"/>
    <property type="evidence" value="ECO:0007669"/>
    <property type="project" value="UniProtKB-UniRule"/>
</dbReference>
<evidence type="ECO:0000256" key="8">
    <source>
        <dbReference type="ARBA" id="ARBA00023136"/>
    </source>
</evidence>
<protein>
    <recommendedName>
        <fullName evidence="9">K(+)-insensitive pyrophosphate-energized proton pump</fullName>
        <ecNumber evidence="9">7.1.3.1</ecNumber>
    </recommendedName>
    <alternativeName>
        <fullName evidence="9">Membrane-bound proton-translocating pyrophosphatase</fullName>
    </alternativeName>
    <alternativeName>
        <fullName evidence="9">Pyrophosphate-energized inorganic pyrophosphatase</fullName>
        <shortName evidence="9">H(+)-PPase</shortName>
    </alternativeName>
</protein>
<evidence type="ECO:0000256" key="6">
    <source>
        <dbReference type="ARBA" id="ARBA00022989"/>
    </source>
</evidence>
<keyword evidence="9" id="KW-0375">Hydrogen ion transport</keyword>
<reference evidence="10 11" key="1">
    <citation type="submission" date="2006-01" db="EMBL/GenBank/DDBJ databases">
        <title>Complete sequence of Rhodopseudomonas palustris HaA2.</title>
        <authorList>
            <consortium name="US DOE Joint Genome Institute"/>
            <person name="Copeland A."/>
            <person name="Lucas S."/>
            <person name="Lapidus A."/>
            <person name="Barry K."/>
            <person name="Detter J.C."/>
            <person name="Glavina T."/>
            <person name="Hammon N."/>
            <person name="Israni S."/>
            <person name="Pitluck S."/>
            <person name="Chain P."/>
            <person name="Malfatti S."/>
            <person name="Shin M."/>
            <person name="Vergez L."/>
            <person name="Schmutz J."/>
            <person name="Larimer F."/>
            <person name="Land M."/>
            <person name="Hauser L."/>
            <person name="Pelletier D.A."/>
            <person name="Kyrpides N."/>
            <person name="Anderson I."/>
            <person name="Oda Y."/>
            <person name="Harwood C.S."/>
            <person name="Richardson P."/>
        </authorList>
    </citation>
    <scope>NUCLEOTIDE SEQUENCE [LARGE SCALE GENOMIC DNA]</scope>
    <source>
        <strain evidence="10 11">HaA2</strain>
    </source>
</reference>
<keyword evidence="5 9" id="KW-1278">Translocase</keyword>
<dbReference type="GO" id="GO:0004427">
    <property type="term" value="F:inorganic diphosphate phosphatase activity"/>
    <property type="evidence" value="ECO:0007669"/>
    <property type="project" value="UniProtKB-UniRule"/>
</dbReference>
<feature type="transmembrane region" description="Helical" evidence="9">
    <location>
        <begin position="119"/>
        <end position="147"/>
    </location>
</feature>
<keyword evidence="8 9" id="KW-0472">Membrane</keyword>
<sequence length="707" mass="72241">MTALWVIVLCGALAIVYAVWATSSVLAADQGNARMQEIAAAVREGAQAYLKRQYMTIAIVGVVIFALLAYFLGVLVAIGFLIGAVLSGAAGFIGMNVSVRANVRTAQAATTSLAGGLELAFKAGAITGLLVAGLALLGVTLYFIYLIHYANLAPNSRTVVDALVALGFGASLISIFARLGGGIFTKGADVGGDLVGKVEAGIPEDDPRNPATIADNVGDNVGDCAGMAADLFETYAVTAVATMVLAAIFFAATPDLLLNMMTLPLAIGGICILTSIAGTFFVKLGASQSIMGALYKGLIATGVLSLIGVGAVIHQLIGFGPLAGVSYTGLALFECGIVGLAVTGLIIWITEYYTGTDYRPVKSIAQSSVTGHGTNVIQGLAISMESTALPAIVIIAGILVTYSLAGLFGIAIATTTMLALAGMIVALDAFGPVTDNAGGIAEMAGLPKEVRKATDALDAVGNTTKAVTKGYAIGSAGLGALVLFAAYNEDLKFFIANAAKYPYFEGVLPDFSLNNPYVVVGLLFGGLLPYLFGAMGMTAVGRAAGAIVEEVRRQFREKPGIMKGTDKPDYGKAVDLLTKAAIKEMIIPSLLPVLSPIFVYFVIYAIAGGGPAGKSAAFSAVGAMLLGVIVTGLFVAISMTSGGGAWDNAKKYIEDGHHGGKGSDAHKAAVTGDTVGDPYKDTAGPAVNPMIKITNIVALLLLAILAH</sequence>
<keyword evidence="2 9" id="KW-0813">Transport</keyword>
<dbReference type="NCBIfam" id="NF001960">
    <property type="entry name" value="PRK00733.3-5"/>
    <property type="match status" value="1"/>
</dbReference>
<comment type="similarity">
    <text evidence="9">Belongs to the H(+)-translocating pyrophosphatase (TC 3.A.10) family. K(+)-insensitive subfamily.</text>
</comment>